<dbReference type="Pfam" id="PF04773">
    <property type="entry name" value="FecR"/>
    <property type="match status" value="1"/>
</dbReference>
<evidence type="ECO:0000313" key="4">
    <source>
        <dbReference type="EMBL" id="OQP40425.1"/>
    </source>
</evidence>
<keyword evidence="1" id="KW-1133">Transmembrane helix</keyword>
<keyword evidence="1" id="KW-0812">Transmembrane</keyword>
<feature type="domain" description="FecR protein" evidence="2">
    <location>
        <begin position="197"/>
        <end position="285"/>
    </location>
</feature>
<proteinExistence type="predicted"/>
<dbReference type="Gene3D" id="2.60.120.1440">
    <property type="match status" value="1"/>
</dbReference>
<dbReference type="Proteomes" id="UP000192277">
    <property type="component" value="Unassembled WGS sequence"/>
</dbReference>
<keyword evidence="5" id="KW-1185">Reference proteome</keyword>
<dbReference type="PANTHER" id="PTHR30273:SF2">
    <property type="entry name" value="PROTEIN FECR"/>
    <property type="match status" value="1"/>
</dbReference>
<dbReference type="Gene3D" id="3.55.50.30">
    <property type="match status" value="1"/>
</dbReference>
<dbReference type="EMBL" id="LWBO01000077">
    <property type="protein sequence ID" value="OQP40425.1"/>
    <property type="molecule type" value="Genomic_DNA"/>
</dbReference>
<evidence type="ECO:0000259" key="2">
    <source>
        <dbReference type="Pfam" id="PF04773"/>
    </source>
</evidence>
<dbReference type="InterPro" id="IPR012373">
    <property type="entry name" value="Ferrdict_sens_TM"/>
</dbReference>
<evidence type="ECO:0008006" key="6">
    <source>
        <dbReference type="Google" id="ProtNLM"/>
    </source>
</evidence>
<organism evidence="4 5">
    <name type="scientific">Niastella koreensis</name>
    <dbReference type="NCBI Taxonomy" id="354356"/>
    <lineage>
        <taxon>Bacteria</taxon>
        <taxon>Pseudomonadati</taxon>
        <taxon>Bacteroidota</taxon>
        <taxon>Chitinophagia</taxon>
        <taxon>Chitinophagales</taxon>
        <taxon>Chitinophagaceae</taxon>
        <taxon>Niastella</taxon>
    </lineage>
</organism>
<protein>
    <recommendedName>
        <fullName evidence="6">Anti-FecI sigma factor, FecR</fullName>
    </recommendedName>
</protein>
<dbReference type="InterPro" id="IPR006860">
    <property type="entry name" value="FecR"/>
</dbReference>
<evidence type="ECO:0000259" key="3">
    <source>
        <dbReference type="Pfam" id="PF16344"/>
    </source>
</evidence>
<reference evidence="4 5" key="1">
    <citation type="submission" date="2016-04" db="EMBL/GenBank/DDBJ databases">
        <authorList>
            <person name="Chen L."/>
            <person name="Zhuang W."/>
            <person name="Wang G."/>
        </authorList>
    </citation>
    <scope>NUCLEOTIDE SEQUENCE [LARGE SCALE GENOMIC DNA]</scope>
    <source>
        <strain evidence="5">GR20</strain>
    </source>
</reference>
<keyword evidence="1" id="KW-0472">Membrane</keyword>
<dbReference type="Pfam" id="PF16344">
    <property type="entry name" value="FecR_C"/>
    <property type="match status" value="1"/>
</dbReference>
<feature type="transmembrane region" description="Helical" evidence="1">
    <location>
        <begin position="92"/>
        <end position="110"/>
    </location>
</feature>
<dbReference type="PANTHER" id="PTHR30273">
    <property type="entry name" value="PERIPLASMIC SIGNAL SENSOR AND SIGMA FACTOR ACTIVATOR FECR-RELATED"/>
    <property type="match status" value="1"/>
</dbReference>
<dbReference type="RefSeq" id="WP_014217675.1">
    <property type="nucleotide sequence ID" value="NZ_LWBO01000077.1"/>
</dbReference>
<gene>
    <name evidence="4" type="ORF">A4D02_16045</name>
</gene>
<evidence type="ECO:0000256" key="1">
    <source>
        <dbReference type="SAM" id="Phobius"/>
    </source>
</evidence>
<sequence>MDKSFPQLLALFETGQLTGSELDQFFQLLEIEENRTLLAAAIDEKAMDESTLPVENALLTERAVTSLKAAMQDLPAATNIETPVRSMRSWKYWGWAAAALLIITAGWYLFNKNQHKPVTNTLATTQEIKAPQNNRAMITLADGKRIYLDSTANGLLSNQGSTQLVKTADGQIRYYLQNVGASEPLYNTLFNPRGSRIINMQLTDGTKVWLNAGSSLSYPVNFIGNDRKVTITGEAYFEVAHNTQKPFIVNVNNKEEVTVLGTHFNINAYDDESSIRTTLLEGSVKVVNRESAIGDEEKAKGKGQKAEMKEQSVVLKPGEQAVGVASPLTNDPADSRHPYKVGNSPLTINPSPDLEVTMAWKNGRFVFGDKVDVATIMRQIARWYDLDIELQGNFTQHFGGSISREATAAEVFKVLEATGGVHCKVTGHKVIVTQG</sequence>
<name>A0ABX3NNH1_9BACT</name>
<dbReference type="InterPro" id="IPR032508">
    <property type="entry name" value="FecR_C"/>
</dbReference>
<evidence type="ECO:0000313" key="5">
    <source>
        <dbReference type="Proteomes" id="UP000192277"/>
    </source>
</evidence>
<accession>A0ABX3NNH1</accession>
<feature type="domain" description="Protein FecR C-terminal" evidence="3">
    <location>
        <begin position="369"/>
        <end position="432"/>
    </location>
</feature>
<comment type="caution">
    <text evidence="4">The sequence shown here is derived from an EMBL/GenBank/DDBJ whole genome shotgun (WGS) entry which is preliminary data.</text>
</comment>